<dbReference type="PROSITE" id="PS00070">
    <property type="entry name" value="ALDEHYDE_DEHYDR_CYS"/>
    <property type="match status" value="1"/>
</dbReference>
<dbReference type="InterPro" id="IPR016163">
    <property type="entry name" value="Ald_DH_C"/>
</dbReference>
<dbReference type="CDD" id="cd07078">
    <property type="entry name" value="ALDH"/>
    <property type="match status" value="1"/>
</dbReference>
<evidence type="ECO:0000256" key="6">
    <source>
        <dbReference type="SAM" id="MobiDB-lite"/>
    </source>
</evidence>
<feature type="domain" description="Aldehyde dehydrogenase" evidence="7">
    <location>
        <begin position="21"/>
        <end position="477"/>
    </location>
</feature>
<evidence type="ECO:0000256" key="2">
    <source>
        <dbReference type="ARBA" id="ARBA00023002"/>
    </source>
</evidence>
<dbReference type="PANTHER" id="PTHR42986:SF1">
    <property type="entry name" value="BENZALDEHYDE DEHYDROGENASE YFMT"/>
    <property type="match status" value="1"/>
</dbReference>
<reference evidence="8" key="1">
    <citation type="submission" date="2018-03" db="EMBL/GenBank/DDBJ databases">
        <authorList>
            <person name="Nunes O.C."/>
            <person name="Lopes A.R."/>
            <person name="Froufe H."/>
            <person name="Munoz-Merida A."/>
            <person name="Barroso C."/>
            <person name="Egas C."/>
        </authorList>
    </citation>
    <scope>NUCLEOTIDE SEQUENCE</scope>
    <source>
        <strain evidence="8">ON4</strain>
    </source>
</reference>
<evidence type="ECO:0000256" key="4">
    <source>
        <dbReference type="PROSITE-ProRule" id="PRU10007"/>
    </source>
</evidence>
<dbReference type="Gene3D" id="3.40.309.10">
    <property type="entry name" value="Aldehyde Dehydrogenase, Chain A, domain 2"/>
    <property type="match status" value="1"/>
</dbReference>
<evidence type="ECO:0000313" key="9">
    <source>
        <dbReference type="Proteomes" id="UP001170379"/>
    </source>
</evidence>
<organism evidence="8 9">
    <name type="scientific">Gulosibacter molinativorax</name>
    <dbReference type="NCBI Taxonomy" id="256821"/>
    <lineage>
        <taxon>Bacteria</taxon>
        <taxon>Bacillati</taxon>
        <taxon>Actinomycetota</taxon>
        <taxon>Actinomycetes</taxon>
        <taxon>Micrococcales</taxon>
        <taxon>Microbacteriaceae</taxon>
        <taxon>Gulosibacter</taxon>
    </lineage>
</organism>
<comment type="caution">
    <text evidence="8">The sequence shown here is derived from an EMBL/GenBank/DDBJ whole genome shotgun (WGS) entry which is preliminary data.</text>
</comment>
<dbReference type="InterPro" id="IPR029510">
    <property type="entry name" value="Ald_DH_CS_GLU"/>
</dbReference>
<evidence type="ECO:0000313" key="8">
    <source>
        <dbReference type="EMBL" id="MDJ1372622.1"/>
    </source>
</evidence>
<evidence type="ECO:0000259" key="7">
    <source>
        <dbReference type="Pfam" id="PF00171"/>
    </source>
</evidence>
<dbReference type="Gene3D" id="3.40.605.10">
    <property type="entry name" value="Aldehyde Dehydrogenase, Chain A, domain 1"/>
    <property type="match status" value="1"/>
</dbReference>
<dbReference type="EMBL" id="PXVD01000033">
    <property type="protein sequence ID" value="MDJ1372622.1"/>
    <property type="molecule type" value="Genomic_DNA"/>
</dbReference>
<dbReference type="InterPro" id="IPR016162">
    <property type="entry name" value="Ald_DH_N"/>
</dbReference>
<sequence>MSQRNNSTSSALAAGRSQSESSESTFTVLSPVDGLPAASFLAFSVDDALATAARAAKAQTDWANLPFPERRRMLLNAADILEREHEDVARAFARETGATSDWAAMNVHEAAETLREAAGLTSTPTGQRLPGQDGSTNILSEREPAGVVLAIVPWNAPLVLAARSIAIALALGNAVLLRPSELAPQTAGAVIVDALHRAGVPADVVSCISTRPGDGRSVISALLDNSAVNRVVFIGSTPVGQKIAERAANRMIPGVFELGGKNATVIREDADLDEWIPKLALACFANSGQVCMCTERIIVHHSLRDELVRKLSDFANEMTVGDPAKVDTDLGPVIDDAAAERFDGYMVDAVEHGAQVTAGGLRDGRYVRPTVLTDVPTAAKVRFQETFLPLVHVTEFETDAEAIALANEGQFGLIASVVSKDEAAAVSLARQIRAGAVHVNGPSVGDEPHVPFGGLGLSGAGRLGGEESVRFFTTQRTYYIHNSK</sequence>
<keyword evidence="9" id="KW-1185">Reference proteome</keyword>
<dbReference type="InterPro" id="IPR015590">
    <property type="entry name" value="Aldehyde_DH_dom"/>
</dbReference>
<dbReference type="PANTHER" id="PTHR42986">
    <property type="entry name" value="BENZALDEHYDE DEHYDROGENASE YFMT"/>
    <property type="match status" value="1"/>
</dbReference>
<evidence type="ECO:0000256" key="1">
    <source>
        <dbReference type="ARBA" id="ARBA00009986"/>
    </source>
</evidence>
<feature type="region of interest" description="Disordered" evidence="6">
    <location>
        <begin position="1"/>
        <end position="23"/>
    </location>
</feature>
<gene>
    <name evidence="8" type="ORF">C7K25_14855</name>
</gene>
<proteinExistence type="inferred from homology"/>
<reference evidence="8" key="2">
    <citation type="journal article" date="2022" name="Sci. Rep.">
        <title>In silico prediction of the enzymes involved in the degradation of the herbicide molinate by Gulosibacter molinativorax ON4T.</title>
        <authorList>
            <person name="Lopes A.R."/>
            <person name="Bunin E."/>
            <person name="Viana A.T."/>
            <person name="Froufe H."/>
            <person name="Munoz-Merida A."/>
            <person name="Pinho D."/>
            <person name="Figueiredo J."/>
            <person name="Barroso C."/>
            <person name="Vaz-Moreira I."/>
            <person name="Bellanger X."/>
            <person name="Egas C."/>
            <person name="Nunes O.C."/>
        </authorList>
    </citation>
    <scope>NUCLEOTIDE SEQUENCE</scope>
    <source>
        <strain evidence="8">ON4</strain>
    </source>
</reference>
<dbReference type="PROSITE" id="PS00687">
    <property type="entry name" value="ALDEHYDE_DEHYDR_GLU"/>
    <property type="match status" value="1"/>
</dbReference>
<accession>A0ABT7CBP6</accession>
<dbReference type="Proteomes" id="UP001170379">
    <property type="component" value="Unassembled WGS sequence"/>
</dbReference>
<feature type="active site" evidence="4">
    <location>
        <position position="257"/>
    </location>
</feature>
<dbReference type="SUPFAM" id="SSF53720">
    <property type="entry name" value="ALDH-like"/>
    <property type="match status" value="1"/>
</dbReference>
<evidence type="ECO:0000256" key="3">
    <source>
        <dbReference type="ARBA" id="ARBA00023027"/>
    </source>
</evidence>
<keyword evidence="2 5" id="KW-0560">Oxidoreductase</keyword>
<dbReference type="RefSeq" id="WP_084147682.1">
    <property type="nucleotide sequence ID" value="NZ_CP028426.1"/>
</dbReference>
<keyword evidence="3" id="KW-0520">NAD</keyword>
<dbReference type="Pfam" id="PF00171">
    <property type="entry name" value="Aldedh"/>
    <property type="match status" value="1"/>
</dbReference>
<comment type="similarity">
    <text evidence="1 5">Belongs to the aldehyde dehydrogenase family.</text>
</comment>
<dbReference type="InterPro" id="IPR016160">
    <property type="entry name" value="Ald_DH_CS_CYS"/>
</dbReference>
<evidence type="ECO:0000256" key="5">
    <source>
        <dbReference type="RuleBase" id="RU003345"/>
    </source>
</evidence>
<dbReference type="InterPro" id="IPR016161">
    <property type="entry name" value="Ald_DH/histidinol_DH"/>
</dbReference>
<name>A0ABT7CBP6_9MICO</name>
<protein>
    <submittedName>
        <fullName evidence="8">Aldehyde dehydrogenase</fullName>
    </submittedName>
</protein>